<dbReference type="PANTHER" id="PTHR32114:SF2">
    <property type="entry name" value="ABC TRANSPORTER ABCH.3"/>
    <property type="match status" value="1"/>
</dbReference>
<dbReference type="EMBL" id="FNJN01000004">
    <property type="protein sequence ID" value="SDP13775.1"/>
    <property type="molecule type" value="Genomic_DNA"/>
</dbReference>
<evidence type="ECO:0000313" key="6">
    <source>
        <dbReference type="Proteomes" id="UP000186456"/>
    </source>
</evidence>
<proteinExistence type="inferred from homology"/>
<comment type="similarity">
    <text evidence="1">Belongs to the SMC family. SbcC subfamily.</text>
</comment>
<dbReference type="Gene3D" id="3.40.50.300">
    <property type="entry name" value="P-loop containing nucleotide triphosphate hydrolases"/>
    <property type="match status" value="2"/>
</dbReference>
<sequence>MTRYFLTRVSVEGFRGVNNEGAPLTLDFKTDRVNSVFAPNGSGKSSFYEALEYAFRGRVGRLGEMQSAENPDNYVANLFHSRRHSTIVVTLVPDDGGSSIEIKIERDAGGVRRVSSTDTSSPDSLLASMNEDFALLDYAAFNRFIEDTALDRGRSFSSLLGLSEYGDLLRSLKAVSNSQTFRTDFKTPELEANQASLREQAERALRDFSTHYASLTSKRVDDVSLAPSWGQDVVQALRGVKLLAPLLTEVEDLDSVDFAVLKRTIFEAENGELRERYTGLLERKSALLASIRSRASVEASQELKMRVRRYDEACAEATEAQLQNLLLAAEDYLQGHTEEESTCPLCERPGADNLGERVTERLSALQQMQHHWASVREEVASGAFIARLSELESRVSPRLDDEGSIASAIRERVQTGSGLNQELIREGETRLQKLENLLAARLADADADLEQMEASLPPSLVQLAEQVAAGEAARSALSRYRDARAALEKVETELRSFDGWKRFVDTAYRSFAAAEADMSQRILDELRLEYQELFKGVMSVGDIVPTLTRSAGSEQLAVELSDFHGASSVSARAVLSESYRNALAISVFLSAAARHGKAPRFVILDDVTSSFDAGHQFKLMEQLRTRLQHDGSNDGLQVILLSHDVTLEKYFDRLDDGRSWHHQKLQGWPPLTPVTAHNQSADRLRTDAERYLQAGQVPEGSGLIRQYLEFVLQQVIRKVQIPVPIDLAVNDHSKMVGACLDAIVDAVTLRQAAGTIVLETQQIADLTGHHVPAIVANWVSHYGTAASASFSPASLLGVLGDIDAIRRCFQYDASGTGDWRFYKSLTRRS</sequence>
<accession>A0A1H0Q9S3</accession>
<reference evidence="5 6" key="1">
    <citation type="submission" date="2016-10" db="EMBL/GenBank/DDBJ databases">
        <authorList>
            <person name="de Groot N.N."/>
        </authorList>
    </citation>
    <scope>NUCLEOTIDE SEQUENCE [LARGE SCALE GENOMIC DNA]</scope>
    <source>
        <strain evidence="5 6">StLB037</strain>
    </source>
</reference>
<dbReference type="Proteomes" id="UP000186456">
    <property type="component" value="Unassembled WGS sequence"/>
</dbReference>
<dbReference type="RefSeq" id="WP_074695737.1">
    <property type="nucleotide sequence ID" value="NZ_FNJN01000004.1"/>
</dbReference>
<evidence type="ECO:0000313" key="5">
    <source>
        <dbReference type="EMBL" id="SDP13775.1"/>
    </source>
</evidence>
<organism evidence="5 6">
    <name type="scientific">Microbacterium testaceum (strain StLB037)</name>
    <dbReference type="NCBI Taxonomy" id="979556"/>
    <lineage>
        <taxon>Bacteria</taxon>
        <taxon>Bacillati</taxon>
        <taxon>Actinomycetota</taxon>
        <taxon>Actinomycetes</taxon>
        <taxon>Micrococcales</taxon>
        <taxon>Microbacteriaceae</taxon>
        <taxon>Microbacterium</taxon>
    </lineage>
</organism>
<dbReference type="AlphaFoldDB" id="A0A1H0Q9S3"/>
<comment type="subunit">
    <text evidence="2">Heterodimer of SbcC and SbcD.</text>
</comment>
<dbReference type="PANTHER" id="PTHR32114">
    <property type="entry name" value="ABC TRANSPORTER ABCH.3"/>
    <property type="match status" value="1"/>
</dbReference>
<dbReference type="InterPro" id="IPR038729">
    <property type="entry name" value="Rad50/SbcC_AAA"/>
</dbReference>
<evidence type="ECO:0000256" key="2">
    <source>
        <dbReference type="ARBA" id="ARBA00011322"/>
    </source>
</evidence>
<dbReference type="SUPFAM" id="SSF52540">
    <property type="entry name" value="P-loop containing nucleoside triphosphate hydrolases"/>
    <property type="match status" value="1"/>
</dbReference>
<name>A0A1H0Q9S3_MICTS</name>
<dbReference type="InterPro" id="IPR027417">
    <property type="entry name" value="P-loop_NTPase"/>
</dbReference>
<evidence type="ECO:0000256" key="1">
    <source>
        <dbReference type="ARBA" id="ARBA00006930"/>
    </source>
</evidence>
<feature type="domain" description="Rad50/SbcC-type AAA" evidence="4">
    <location>
        <begin position="8"/>
        <end position="160"/>
    </location>
</feature>
<protein>
    <recommendedName>
        <fullName evidence="3">Nuclease SbcCD subunit C</fullName>
    </recommendedName>
</protein>
<dbReference type="Pfam" id="PF13476">
    <property type="entry name" value="AAA_23"/>
    <property type="match status" value="1"/>
</dbReference>
<gene>
    <name evidence="5" type="ORF">SAMN04487788_2303</name>
</gene>
<dbReference type="GO" id="GO:0006302">
    <property type="term" value="P:double-strand break repair"/>
    <property type="evidence" value="ECO:0007669"/>
    <property type="project" value="InterPro"/>
</dbReference>
<evidence type="ECO:0000259" key="4">
    <source>
        <dbReference type="Pfam" id="PF13476"/>
    </source>
</evidence>
<evidence type="ECO:0000256" key="3">
    <source>
        <dbReference type="ARBA" id="ARBA00013368"/>
    </source>
</evidence>
<dbReference type="GO" id="GO:0016887">
    <property type="term" value="F:ATP hydrolysis activity"/>
    <property type="evidence" value="ECO:0007669"/>
    <property type="project" value="InterPro"/>
</dbReference>